<dbReference type="EMBL" id="BAABJV010000011">
    <property type="protein sequence ID" value="GAA4785839.1"/>
    <property type="molecule type" value="Genomic_DNA"/>
</dbReference>
<organism evidence="1 2">
    <name type="scientific">Streptomyces sanyensis</name>
    <dbReference type="NCBI Taxonomy" id="568869"/>
    <lineage>
        <taxon>Bacteria</taxon>
        <taxon>Bacillati</taxon>
        <taxon>Actinomycetota</taxon>
        <taxon>Actinomycetes</taxon>
        <taxon>Kitasatosporales</taxon>
        <taxon>Streptomycetaceae</taxon>
        <taxon>Streptomyces</taxon>
    </lineage>
</organism>
<dbReference type="Proteomes" id="UP001501147">
    <property type="component" value="Unassembled WGS sequence"/>
</dbReference>
<accession>A0ABP9AV60</accession>
<keyword evidence="2" id="KW-1185">Reference proteome</keyword>
<gene>
    <name evidence="1" type="ORF">GCM10023329_40670</name>
</gene>
<reference evidence="2" key="1">
    <citation type="journal article" date="2019" name="Int. J. Syst. Evol. Microbiol.">
        <title>The Global Catalogue of Microorganisms (GCM) 10K type strain sequencing project: providing services to taxonomists for standard genome sequencing and annotation.</title>
        <authorList>
            <consortium name="The Broad Institute Genomics Platform"/>
            <consortium name="The Broad Institute Genome Sequencing Center for Infectious Disease"/>
            <person name="Wu L."/>
            <person name="Ma J."/>
        </authorList>
    </citation>
    <scope>NUCLEOTIDE SEQUENCE [LARGE SCALE GENOMIC DNA]</scope>
    <source>
        <strain evidence="2">JCM 18324</strain>
    </source>
</reference>
<comment type="caution">
    <text evidence="1">The sequence shown here is derived from an EMBL/GenBank/DDBJ whole genome shotgun (WGS) entry which is preliminary data.</text>
</comment>
<sequence>MAPFDAVSGVFSGPGGLTRLACSGMLLGTLATQHPSGELFNRVRELDRTLVLLPNWRFFAPTPARHDYQFLYRTLSHDRETSNWTAVEVIADRRLSQVLWFPSRRTEKAVFDACQEVIRVLDDGFAVAEHNASYRLLREFIRNRINRSGEEGTKGFQFALGRAAGFDTSEEPEIVFVSPYIPLRPPPAGSSGHRTSSPSVPLA</sequence>
<protein>
    <submittedName>
        <fullName evidence="1">Uncharacterized protein</fullName>
    </submittedName>
</protein>
<evidence type="ECO:0000313" key="1">
    <source>
        <dbReference type="EMBL" id="GAA4785839.1"/>
    </source>
</evidence>
<evidence type="ECO:0000313" key="2">
    <source>
        <dbReference type="Proteomes" id="UP001501147"/>
    </source>
</evidence>
<proteinExistence type="predicted"/>
<dbReference type="RefSeq" id="WP_345614843.1">
    <property type="nucleotide sequence ID" value="NZ_BAABJV010000011.1"/>
</dbReference>
<name>A0ABP9AV60_9ACTN</name>